<sequence>RHVFYGHYLRTFFFILFTRLSDCVLFEQTLSLLKNPTEKAVMTCRHDDKNLDIMLWYIQINISLTLIGYGYDKTDPVYEPGMQNKFEMTRKDTMTGGLVISDLILSDSAVYYCAAKSHSVTVSIACLTKN</sequence>
<feature type="domain" description="Immunoglobulin V-set" evidence="4">
    <location>
        <begin position="39"/>
        <end position="115"/>
    </location>
</feature>
<dbReference type="SUPFAM" id="SSF48726">
    <property type="entry name" value="Immunoglobulin"/>
    <property type="match status" value="1"/>
</dbReference>
<accession>A0A9W7T4S6</accession>
<dbReference type="GO" id="GO:0007166">
    <property type="term" value="P:cell surface receptor signaling pathway"/>
    <property type="evidence" value="ECO:0007669"/>
    <property type="project" value="TreeGrafter"/>
</dbReference>
<feature type="domain" description="Immunoglobulin" evidence="5">
    <location>
        <begin position="29"/>
        <end position="125"/>
    </location>
</feature>
<keyword evidence="1 3" id="KW-0732">Signal</keyword>
<dbReference type="AlphaFoldDB" id="A0A9W7T4S6"/>
<reference evidence="6" key="1">
    <citation type="submission" date="2021-02" db="EMBL/GenBank/DDBJ databases">
        <title>Comparative genomics reveals that relaxation of natural selection precedes convergent phenotypic evolution of cavefish.</title>
        <authorList>
            <person name="Peng Z."/>
        </authorList>
    </citation>
    <scope>NUCLEOTIDE SEQUENCE</scope>
    <source>
        <tissue evidence="6">Muscle</tissue>
    </source>
</reference>
<dbReference type="InterPro" id="IPR013783">
    <property type="entry name" value="Ig-like_fold"/>
</dbReference>
<evidence type="ECO:0000256" key="2">
    <source>
        <dbReference type="ARBA" id="ARBA00022859"/>
    </source>
</evidence>
<evidence type="ECO:0000256" key="1">
    <source>
        <dbReference type="ARBA" id="ARBA00022729"/>
    </source>
</evidence>
<feature type="chain" id="PRO_5040852552" description="Ig-like domain-containing protein" evidence="3">
    <location>
        <begin position="24"/>
        <end position="130"/>
    </location>
</feature>
<feature type="signal peptide" evidence="3">
    <location>
        <begin position="1"/>
        <end position="23"/>
    </location>
</feature>
<name>A0A9W7T4S6_TRIRA</name>
<evidence type="ECO:0000313" key="7">
    <source>
        <dbReference type="Proteomes" id="UP001059041"/>
    </source>
</evidence>
<protein>
    <recommendedName>
        <fullName evidence="8">Ig-like domain-containing protein</fullName>
    </recommendedName>
</protein>
<dbReference type="Gene3D" id="2.60.40.10">
    <property type="entry name" value="Immunoglobulins"/>
    <property type="match status" value="1"/>
</dbReference>
<evidence type="ECO:0000259" key="5">
    <source>
        <dbReference type="SMART" id="SM00409"/>
    </source>
</evidence>
<dbReference type="GO" id="GO:0005886">
    <property type="term" value="C:plasma membrane"/>
    <property type="evidence" value="ECO:0007669"/>
    <property type="project" value="TreeGrafter"/>
</dbReference>
<dbReference type="InterPro" id="IPR036179">
    <property type="entry name" value="Ig-like_dom_sf"/>
</dbReference>
<dbReference type="SMART" id="SM00409">
    <property type="entry name" value="IG"/>
    <property type="match status" value="1"/>
</dbReference>
<dbReference type="InterPro" id="IPR013106">
    <property type="entry name" value="Ig_V-set"/>
</dbReference>
<keyword evidence="7" id="KW-1185">Reference proteome</keyword>
<organism evidence="6 7">
    <name type="scientific">Triplophysa rosa</name>
    <name type="common">Cave loach</name>
    <dbReference type="NCBI Taxonomy" id="992332"/>
    <lineage>
        <taxon>Eukaryota</taxon>
        <taxon>Metazoa</taxon>
        <taxon>Chordata</taxon>
        <taxon>Craniata</taxon>
        <taxon>Vertebrata</taxon>
        <taxon>Euteleostomi</taxon>
        <taxon>Actinopterygii</taxon>
        <taxon>Neopterygii</taxon>
        <taxon>Teleostei</taxon>
        <taxon>Ostariophysi</taxon>
        <taxon>Cypriniformes</taxon>
        <taxon>Nemacheilidae</taxon>
        <taxon>Triplophysa</taxon>
    </lineage>
</organism>
<gene>
    <name evidence="6" type="ORF">IRJ41_019301</name>
</gene>
<dbReference type="InterPro" id="IPR003599">
    <property type="entry name" value="Ig_sub"/>
</dbReference>
<dbReference type="SMART" id="SM00406">
    <property type="entry name" value="IGv"/>
    <property type="match status" value="1"/>
</dbReference>
<comment type="caution">
    <text evidence="6">The sequence shown here is derived from an EMBL/GenBank/DDBJ whole genome shotgun (WGS) entry which is preliminary data.</text>
</comment>
<dbReference type="PANTHER" id="PTHR23268:SF102">
    <property type="entry name" value="IMMUNOGLOBULIN V-SET DOMAIN-CONTAINING PROTEIN"/>
    <property type="match status" value="1"/>
</dbReference>
<dbReference type="GO" id="GO:0002376">
    <property type="term" value="P:immune system process"/>
    <property type="evidence" value="ECO:0007669"/>
    <property type="project" value="UniProtKB-KW"/>
</dbReference>
<evidence type="ECO:0000313" key="6">
    <source>
        <dbReference type="EMBL" id="KAI7790301.1"/>
    </source>
</evidence>
<proteinExistence type="predicted"/>
<feature type="non-terminal residue" evidence="6">
    <location>
        <position position="130"/>
    </location>
</feature>
<evidence type="ECO:0008006" key="8">
    <source>
        <dbReference type="Google" id="ProtNLM"/>
    </source>
</evidence>
<evidence type="ECO:0000256" key="3">
    <source>
        <dbReference type="SAM" id="SignalP"/>
    </source>
</evidence>
<keyword evidence="2" id="KW-0391">Immunity</keyword>
<evidence type="ECO:0000259" key="4">
    <source>
        <dbReference type="SMART" id="SM00406"/>
    </source>
</evidence>
<dbReference type="PANTHER" id="PTHR23268">
    <property type="entry name" value="T-CELL RECEPTOR BETA CHAIN"/>
    <property type="match status" value="1"/>
</dbReference>
<dbReference type="InterPro" id="IPR050413">
    <property type="entry name" value="TCR_beta_variable"/>
</dbReference>
<dbReference type="EMBL" id="JAFHDT010000179">
    <property type="protein sequence ID" value="KAI7790301.1"/>
    <property type="molecule type" value="Genomic_DNA"/>
</dbReference>
<dbReference type="Proteomes" id="UP001059041">
    <property type="component" value="Unassembled WGS sequence"/>
</dbReference>